<dbReference type="InterPro" id="IPR005828">
    <property type="entry name" value="MFS_sugar_transport-like"/>
</dbReference>
<comment type="caution">
    <text evidence="7">The sequence shown here is derived from an EMBL/GenBank/DDBJ whole genome shotgun (WGS) entry which is preliminary data.</text>
</comment>
<dbReference type="Pfam" id="PF00083">
    <property type="entry name" value="Sugar_tr"/>
    <property type="match status" value="1"/>
</dbReference>
<dbReference type="Proteomes" id="UP001178507">
    <property type="component" value="Unassembled WGS sequence"/>
</dbReference>
<evidence type="ECO:0000313" key="7">
    <source>
        <dbReference type="EMBL" id="CAJ1394443.1"/>
    </source>
</evidence>
<keyword evidence="3 5" id="KW-1133">Transmembrane helix</keyword>
<feature type="transmembrane region" description="Helical" evidence="5">
    <location>
        <begin position="736"/>
        <end position="762"/>
    </location>
</feature>
<feature type="transmembrane region" description="Helical" evidence="5">
    <location>
        <begin position="774"/>
        <end position="797"/>
    </location>
</feature>
<dbReference type="SUPFAM" id="SSF103473">
    <property type="entry name" value="MFS general substrate transporter"/>
    <property type="match status" value="1"/>
</dbReference>
<evidence type="ECO:0000256" key="1">
    <source>
        <dbReference type="ARBA" id="ARBA00004141"/>
    </source>
</evidence>
<feature type="transmembrane region" description="Helical" evidence="5">
    <location>
        <begin position="829"/>
        <end position="851"/>
    </location>
</feature>
<dbReference type="PANTHER" id="PTHR24064">
    <property type="entry name" value="SOLUTE CARRIER FAMILY 22 MEMBER"/>
    <property type="match status" value="1"/>
</dbReference>
<gene>
    <name evidence="7" type="ORF">EVOR1521_LOCUS19096</name>
</gene>
<dbReference type="Pfam" id="PF01755">
    <property type="entry name" value="Glyco_transf_25"/>
    <property type="match status" value="1"/>
</dbReference>
<dbReference type="GO" id="GO:0022857">
    <property type="term" value="F:transmembrane transporter activity"/>
    <property type="evidence" value="ECO:0007669"/>
    <property type="project" value="InterPro"/>
</dbReference>
<feature type="domain" description="Major facilitator superfamily (MFS) profile" evidence="6">
    <location>
        <begin position="473"/>
        <end position="913"/>
    </location>
</feature>
<feature type="transmembrane region" description="Helical" evidence="5">
    <location>
        <begin position="20"/>
        <end position="46"/>
    </location>
</feature>
<accession>A0AA36IUY8</accession>
<evidence type="ECO:0000256" key="3">
    <source>
        <dbReference type="ARBA" id="ARBA00022989"/>
    </source>
</evidence>
<proteinExistence type="predicted"/>
<evidence type="ECO:0000256" key="4">
    <source>
        <dbReference type="ARBA" id="ARBA00023136"/>
    </source>
</evidence>
<evidence type="ECO:0000259" key="6">
    <source>
        <dbReference type="PROSITE" id="PS50850"/>
    </source>
</evidence>
<dbReference type="InterPro" id="IPR036259">
    <property type="entry name" value="MFS_trans_sf"/>
</dbReference>
<evidence type="ECO:0000256" key="2">
    <source>
        <dbReference type="ARBA" id="ARBA00022692"/>
    </source>
</evidence>
<feature type="transmembrane region" description="Helical" evidence="5">
    <location>
        <begin position="645"/>
        <end position="662"/>
    </location>
</feature>
<comment type="subcellular location">
    <subcellularLocation>
        <location evidence="1">Membrane</location>
        <topology evidence="1">Multi-pass membrane protein</topology>
    </subcellularLocation>
</comment>
<evidence type="ECO:0000313" key="8">
    <source>
        <dbReference type="Proteomes" id="UP001178507"/>
    </source>
</evidence>
<keyword evidence="2 5" id="KW-0812">Transmembrane</keyword>
<dbReference type="CDD" id="cd06532">
    <property type="entry name" value="Glyco_transf_25"/>
    <property type="match status" value="1"/>
</dbReference>
<feature type="transmembrane region" description="Helical" evidence="5">
    <location>
        <begin position="889"/>
        <end position="909"/>
    </location>
</feature>
<dbReference type="Gene3D" id="1.20.1250.20">
    <property type="entry name" value="MFS general substrate transporter like domains"/>
    <property type="match status" value="1"/>
</dbReference>
<keyword evidence="4 5" id="KW-0472">Membrane</keyword>
<evidence type="ECO:0000256" key="5">
    <source>
        <dbReference type="SAM" id="Phobius"/>
    </source>
</evidence>
<reference evidence="7" key="1">
    <citation type="submission" date="2023-08" db="EMBL/GenBank/DDBJ databases">
        <authorList>
            <person name="Chen Y."/>
            <person name="Shah S."/>
            <person name="Dougan E. K."/>
            <person name="Thang M."/>
            <person name="Chan C."/>
        </authorList>
    </citation>
    <scope>NUCLEOTIDE SEQUENCE</scope>
</reference>
<keyword evidence="8" id="KW-1185">Reference proteome</keyword>
<feature type="transmembrane region" description="Helical" evidence="5">
    <location>
        <begin position="552"/>
        <end position="568"/>
    </location>
</feature>
<dbReference type="InterPro" id="IPR020846">
    <property type="entry name" value="MFS_dom"/>
</dbReference>
<feature type="transmembrane region" description="Helical" evidence="5">
    <location>
        <begin position="610"/>
        <end position="633"/>
    </location>
</feature>
<protein>
    <recommendedName>
        <fullName evidence="6">Major facilitator superfamily (MFS) profile domain-containing protein</fullName>
    </recommendedName>
</protein>
<organism evidence="7 8">
    <name type="scientific">Effrenium voratum</name>
    <dbReference type="NCBI Taxonomy" id="2562239"/>
    <lineage>
        <taxon>Eukaryota</taxon>
        <taxon>Sar</taxon>
        <taxon>Alveolata</taxon>
        <taxon>Dinophyceae</taxon>
        <taxon>Suessiales</taxon>
        <taxon>Symbiodiniaceae</taxon>
        <taxon>Effrenium</taxon>
    </lineage>
</organism>
<dbReference type="InterPro" id="IPR002654">
    <property type="entry name" value="Glyco_trans_25"/>
</dbReference>
<feature type="transmembrane region" description="Helical" evidence="5">
    <location>
        <begin position="574"/>
        <end position="598"/>
    </location>
</feature>
<feature type="transmembrane region" description="Helical" evidence="5">
    <location>
        <begin position="863"/>
        <end position="883"/>
    </location>
</feature>
<feature type="transmembrane region" description="Helical" evidence="5">
    <location>
        <begin position="804"/>
        <end position="823"/>
    </location>
</feature>
<name>A0AA36IUY8_9DINO</name>
<dbReference type="PROSITE" id="PS50850">
    <property type="entry name" value="MFS"/>
    <property type="match status" value="1"/>
</dbReference>
<dbReference type="AlphaFoldDB" id="A0AA36IUY8"/>
<dbReference type="GO" id="GO:0016020">
    <property type="term" value="C:membrane"/>
    <property type="evidence" value="ECO:0007669"/>
    <property type="project" value="UniProtKB-SubCell"/>
</dbReference>
<dbReference type="EMBL" id="CAUJNA010002846">
    <property type="protein sequence ID" value="CAJ1394443.1"/>
    <property type="molecule type" value="Genomic_DNA"/>
</dbReference>
<sequence>MPSVSDKINEIGFGLYQLHVLLLCGGVVVVEAAGMQTAAALSSAIMQETIRATRPRAPSGAYGAYGTVCAMRAARSALVALPIAVLGFGVWRWRWLGEPGVTRRLASDTDLDIFEGLCAEAATDLGANVSRPFSAFLPERVQQTCREQKPPKGSWLHEGRDWCWVATKRRACYGHHTWREAQQAAFQARAAPATDDTTLEALRRPELCDQPSHGAVLAPAASEQGKVTFRIQRQEAEFWFDRTVAVYVLNLASASTRWERMSSRLKQLGINATRVDGVDVSEGMEQARKEGLVPFDWNFSSAKQRMVRLLRNSSEEAARRYLESYGLGTVGCAAGHLRALWTAAAGASVERRQPLVLILEDDVWLEDDFQLRLRRLLRSEAPCDWQVISLRSQCPYGACVAPQLARIQPDVNEPEEMCRHGVSYGFYAMLYRASSLVQIANALHGAIWNASAPGCLANDVALAAVSDRIRYYAVPSSQVPGFVQHGDGLSVRSELNRKGEAWLDMVLLKKRQSEHKVKGDLAQEAQMLATYLGFALGTLSSGSLGDWAGRRLPILLAYCGMTVSALGLFLTRSYLALCCGFGCFGLFAGLGIPAAFIAVAEVSPSRLRGVLNATMALAFCSGEVWSALGFRLLLPDLVGKSWQSMLLWITIPPVLLLVFAFLSPVSRHDTPYFLAARGQEDLREGMELMARMNGRSAREPAVVQGLSDLVPHHGTQEKAITITEALKTLTSREHMLSVLALSVMFFVKDLAFYGMGAFWPLAWRRTSILGEAKAATELLCTAALGLPGVVVAMLLTFSLPRRAAYSMAATICAAGVYAVHGILDKETAIGVTGVVLYKVFYPTAQMTTFLLPSEVFSTQIRVWSMSIISFCGRMAPLVVPFVMHSSQRLFLFLTMSFFLLASLLVFLFLPETKDQELRSNGVRLEKSKEKGYGAAD</sequence>